<protein>
    <submittedName>
        <fullName evidence="1">Putative salivary lipocalin</fullName>
    </submittedName>
</protein>
<evidence type="ECO:0000313" key="1">
    <source>
        <dbReference type="EMBL" id="JAA60649.1"/>
    </source>
</evidence>
<dbReference type="Gene3D" id="2.40.128.20">
    <property type="match status" value="1"/>
</dbReference>
<organism evidence="1">
    <name type="scientific">Rhipicephalus pulchellus</name>
    <name type="common">Yellow backed tick</name>
    <name type="synonym">Dermacentor pulchellus</name>
    <dbReference type="NCBI Taxonomy" id="72859"/>
    <lineage>
        <taxon>Eukaryota</taxon>
        <taxon>Metazoa</taxon>
        <taxon>Ecdysozoa</taxon>
        <taxon>Arthropoda</taxon>
        <taxon>Chelicerata</taxon>
        <taxon>Arachnida</taxon>
        <taxon>Acari</taxon>
        <taxon>Parasitiformes</taxon>
        <taxon>Ixodida</taxon>
        <taxon>Ixodoidea</taxon>
        <taxon>Ixodidae</taxon>
        <taxon>Rhipicephalinae</taxon>
        <taxon>Rhipicephalus</taxon>
        <taxon>Rhipicephalus</taxon>
    </lineage>
</organism>
<dbReference type="EMBL" id="GACK01004385">
    <property type="protein sequence ID" value="JAA60649.1"/>
    <property type="molecule type" value="mRNA"/>
</dbReference>
<accession>L7MBW3</accession>
<sequence>MRLISAIMGRGISPLVALICWLPYGYITVHGNPADTEIFSDTRKFLQQLDDIYLVGLTGEPGQTYPNHPYRCIKAKYGPPYDRQFRRHLRFMGNDVNDEWDNKEVYIGLSVDETRKKLDIVDMGFLLEGAPGKTPPQDNFDVVYASTECLIIGKRPYRNGRHVCTLWARKNVVASLPQGCIFPLRDNCYNAYIFPQPLRTSCSSY</sequence>
<reference evidence="1" key="1">
    <citation type="submission" date="2012-11" db="EMBL/GenBank/DDBJ databases">
        <authorList>
            <person name="Lucero-Rivera Y.E."/>
            <person name="Tovar-Ramirez D."/>
        </authorList>
    </citation>
    <scope>NUCLEOTIDE SEQUENCE</scope>
    <source>
        <tissue evidence="1">Salivary gland</tissue>
    </source>
</reference>
<reference evidence="1" key="2">
    <citation type="journal article" date="2015" name="J. Proteomics">
        <title>Sexual differences in the sialomes of the zebra tick, Rhipicephalus pulchellus.</title>
        <authorList>
            <person name="Tan A.W."/>
            <person name="Francischetti I.M."/>
            <person name="Slovak M."/>
            <person name="Kini R.M."/>
            <person name="Ribeiro J.M."/>
        </authorList>
    </citation>
    <scope>NUCLEOTIDE SEQUENCE</scope>
    <source>
        <tissue evidence="1">Salivary gland</tissue>
    </source>
</reference>
<dbReference type="InterPro" id="IPR012674">
    <property type="entry name" value="Calycin"/>
</dbReference>
<proteinExistence type="evidence at transcript level"/>
<dbReference type="SUPFAM" id="SSF50814">
    <property type="entry name" value="Lipocalins"/>
    <property type="match status" value="1"/>
</dbReference>
<dbReference type="AlphaFoldDB" id="L7MBW3"/>
<name>L7MBW3_RHIPC</name>